<proteinExistence type="predicted"/>
<dbReference type="InterPro" id="IPR039420">
    <property type="entry name" value="WalR-like"/>
</dbReference>
<evidence type="ECO:0000259" key="8">
    <source>
        <dbReference type="PROSITE" id="PS50110"/>
    </source>
</evidence>
<dbReference type="Gene3D" id="3.40.50.2300">
    <property type="match status" value="1"/>
</dbReference>
<dbReference type="CDD" id="cd00383">
    <property type="entry name" value="trans_reg_C"/>
    <property type="match status" value="1"/>
</dbReference>
<dbReference type="PANTHER" id="PTHR48111:SF40">
    <property type="entry name" value="PHOSPHATE REGULON TRANSCRIPTIONAL REGULATORY PROTEIN PHOB"/>
    <property type="match status" value="1"/>
</dbReference>
<evidence type="ECO:0000256" key="3">
    <source>
        <dbReference type="ARBA" id="ARBA00023015"/>
    </source>
</evidence>
<evidence type="ECO:0000256" key="1">
    <source>
        <dbReference type="ARBA" id="ARBA00022553"/>
    </source>
</evidence>
<dbReference type="Proteomes" id="UP001389717">
    <property type="component" value="Unassembled WGS sequence"/>
</dbReference>
<keyword evidence="1 6" id="KW-0597">Phosphoprotein</keyword>
<dbReference type="InterPro" id="IPR036388">
    <property type="entry name" value="WH-like_DNA-bd_sf"/>
</dbReference>
<organism evidence="10 11">
    <name type="scientific">Rossellomorea oryzaecorticis</name>
    <dbReference type="NCBI Taxonomy" id="1396505"/>
    <lineage>
        <taxon>Bacteria</taxon>
        <taxon>Bacillati</taxon>
        <taxon>Bacillota</taxon>
        <taxon>Bacilli</taxon>
        <taxon>Bacillales</taxon>
        <taxon>Bacillaceae</taxon>
        <taxon>Rossellomorea</taxon>
    </lineage>
</organism>
<keyword evidence="3" id="KW-0805">Transcription regulation</keyword>
<dbReference type="PROSITE" id="PS51755">
    <property type="entry name" value="OMPR_PHOB"/>
    <property type="match status" value="1"/>
</dbReference>
<dbReference type="Pfam" id="PF00072">
    <property type="entry name" value="Response_reg"/>
    <property type="match status" value="1"/>
</dbReference>
<dbReference type="InterPro" id="IPR011006">
    <property type="entry name" value="CheY-like_superfamily"/>
</dbReference>
<protein>
    <submittedName>
        <fullName evidence="10">Response regulator transcription factor</fullName>
    </submittedName>
</protein>
<dbReference type="EMBL" id="JBBYAF010000002">
    <property type="protein sequence ID" value="MEL3970986.1"/>
    <property type="molecule type" value="Genomic_DNA"/>
</dbReference>
<evidence type="ECO:0000313" key="10">
    <source>
        <dbReference type="EMBL" id="MEL3970986.1"/>
    </source>
</evidence>
<dbReference type="InterPro" id="IPR001789">
    <property type="entry name" value="Sig_transdc_resp-reg_receiver"/>
</dbReference>
<reference evidence="10 11" key="1">
    <citation type="submission" date="2024-04" db="EMBL/GenBank/DDBJ databases">
        <title>Bacillus oryzaecorticis sp. nov., a moderately halophilic bacterium isolated from rice husks.</title>
        <authorList>
            <person name="Zhu H.-S."/>
        </authorList>
    </citation>
    <scope>NUCLEOTIDE SEQUENCE [LARGE SCALE GENOMIC DNA]</scope>
    <source>
        <strain evidence="10 11">ZC255</strain>
    </source>
</reference>
<evidence type="ECO:0000313" key="11">
    <source>
        <dbReference type="Proteomes" id="UP001389717"/>
    </source>
</evidence>
<dbReference type="PANTHER" id="PTHR48111">
    <property type="entry name" value="REGULATOR OF RPOS"/>
    <property type="match status" value="1"/>
</dbReference>
<dbReference type="Gene3D" id="1.10.10.10">
    <property type="entry name" value="Winged helix-like DNA-binding domain superfamily/Winged helix DNA-binding domain"/>
    <property type="match status" value="1"/>
</dbReference>
<dbReference type="SUPFAM" id="SSF52172">
    <property type="entry name" value="CheY-like"/>
    <property type="match status" value="1"/>
</dbReference>
<evidence type="ECO:0000256" key="7">
    <source>
        <dbReference type="PROSITE-ProRule" id="PRU01091"/>
    </source>
</evidence>
<feature type="domain" description="OmpR/PhoB-type" evidence="9">
    <location>
        <begin position="131"/>
        <end position="230"/>
    </location>
</feature>
<accession>A0ABU9K5E5</accession>
<dbReference type="PROSITE" id="PS50110">
    <property type="entry name" value="RESPONSE_REGULATORY"/>
    <property type="match status" value="1"/>
</dbReference>
<dbReference type="CDD" id="cd17574">
    <property type="entry name" value="REC_OmpR"/>
    <property type="match status" value="1"/>
</dbReference>
<gene>
    <name evidence="10" type="ORF">AAEO50_01740</name>
</gene>
<dbReference type="Gene3D" id="6.10.250.690">
    <property type="match status" value="1"/>
</dbReference>
<dbReference type="Pfam" id="PF00486">
    <property type="entry name" value="Trans_reg_C"/>
    <property type="match status" value="1"/>
</dbReference>
<sequence>MVVNVQNKSILVVEDDAKIRKLIKIFLEKEGYEVIEAGDGEEGKRLFKEHDPCFAILDLMLPEIQGEELCKWIREDEKSDIGIILVTAKTSENDRISGLKTGADDYVTKPFSPTELVTRVETVLRRTSNRCQKLSRNGLTLKPQKGEVTYKGNPVELTAFEFRILQLLMTHPGQVISRQQILDSLYELHEKVVSERTIDVHIRHLRQKLQEGTCLNFIETVRGMGYKFNG</sequence>
<name>A0ABU9K5E5_9BACI</name>
<keyword evidence="5" id="KW-0804">Transcription</keyword>
<evidence type="ECO:0000256" key="6">
    <source>
        <dbReference type="PROSITE-ProRule" id="PRU00169"/>
    </source>
</evidence>
<feature type="modified residue" description="4-aspartylphosphate" evidence="6">
    <location>
        <position position="58"/>
    </location>
</feature>
<dbReference type="SMART" id="SM00862">
    <property type="entry name" value="Trans_reg_C"/>
    <property type="match status" value="1"/>
</dbReference>
<comment type="caution">
    <text evidence="10">The sequence shown here is derived from an EMBL/GenBank/DDBJ whole genome shotgun (WGS) entry which is preliminary data.</text>
</comment>
<dbReference type="SMART" id="SM00448">
    <property type="entry name" value="REC"/>
    <property type="match status" value="1"/>
</dbReference>
<feature type="DNA-binding region" description="OmpR/PhoB-type" evidence="7">
    <location>
        <begin position="131"/>
        <end position="230"/>
    </location>
</feature>
<evidence type="ECO:0000259" key="9">
    <source>
        <dbReference type="PROSITE" id="PS51755"/>
    </source>
</evidence>
<feature type="domain" description="Response regulatory" evidence="8">
    <location>
        <begin position="9"/>
        <end position="124"/>
    </location>
</feature>
<dbReference type="InterPro" id="IPR001867">
    <property type="entry name" value="OmpR/PhoB-type_DNA-bd"/>
</dbReference>
<evidence type="ECO:0000256" key="5">
    <source>
        <dbReference type="ARBA" id="ARBA00023163"/>
    </source>
</evidence>
<keyword evidence="4 7" id="KW-0238">DNA-binding</keyword>
<keyword evidence="2" id="KW-0902">Two-component regulatory system</keyword>
<evidence type="ECO:0000256" key="4">
    <source>
        <dbReference type="ARBA" id="ARBA00023125"/>
    </source>
</evidence>
<evidence type="ECO:0000256" key="2">
    <source>
        <dbReference type="ARBA" id="ARBA00023012"/>
    </source>
</evidence>
<keyword evidence="11" id="KW-1185">Reference proteome</keyword>